<evidence type="ECO:0000313" key="3">
    <source>
        <dbReference type="Proteomes" id="UP000504607"/>
    </source>
</evidence>
<reference evidence="4" key="1">
    <citation type="submission" date="2025-08" db="UniProtKB">
        <authorList>
            <consortium name="RefSeq"/>
        </authorList>
    </citation>
    <scope>IDENTIFICATION</scope>
</reference>
<evidence type="ECO:0000313" key="4">
    <source>
        <dbReference type="RefSeq" id="XP_010943279.2"/>
    </source>
</evidence>
<keyword evidence="3" id="KW-1185">Reference proteome</keyword>
<protein>
    <submittedName>
        <fullName evidence="4">Uncharacterized protein LOC105061048</fullName>
    </submittedName>
</protein>
<evidence type="ECO:0000256" key="1">
    <source>
        <dbReference type="SAM" id="MobiDB-lite"/>
    </source>
</evidence>
<dbReference type="GO" id="GO:0000398">
    <property type="term" value="P:mRNA splicing, via spliceosome"/>
    <property type="evidence" value="ECO:0007669"/>
    <property type="project" value="InterPro"/>
</dbReference>
<dbReference type="KEGG" id="egu:105061048"/>
<dbReference type="RefSeq" id="XP_010943279.2">
    <property type="nucleotide sequence ID" value="XM_010944977.3"/>
</dbReference>
<dbReference type="InterPro" id="IPR040610">
    <property type="entry name" value="SNRNP25_ubiquitin"/>
</dbReference>
<dbReference type="FunCoup" id="A0A6I9SGA2">
    <property type="interactions" value="2067"/>
</dbReference>
<organism evidence="3 4">
    <name type="scientific">Elaeis guineensis var. tenera</name>
    <name type="common">Oil palm</name>
    <dbReference type="NCBI Taxonomy" id="51953"/>
    <lineage>
        <taxon>Eukaryota</taxon>
        <taxon>Viridiplantae</taxon>
        <taxon>Streptophyta</taxon>
        <taxon>Embryophyta</taxon>
        <taxon>Tracheophyta</taxon>
        <taxon>Spermatophyta</taxon>
        <taxon>Magnoliopsida</taxon>
        <taxon>Liliopsida</taxon>
        <taxon>Arecaceae</taxon>
        <taxon>Arecoideae</taxon>
        <taxon>Cocoseae</taxon>
        <taxon>Elaeidinae</taxon>
        <taxon>Elaeis</taxon>
    </lineage>
</organism>
<accession>A0A6I9SGA2</accession>
<dbReference type="OrthoDB" id="72819at2759"/>
<dbReference type="SMART" id="SM00213">
    <property type="entry name" value="UBQ"/>
    <property type="match status" value="1"/>
</dbReference>
<dbReference type="InParanoid" id="A0A6I9SGA2"/>
<dbReference type="InterPro" id="IPR000626">
    <property type="entry name" value="Ubiquitin-like_dom"/>
</dbReference>
<sequence>MEEERERGGDGMGGDGECGTMVIHEESEELRQRPPPPPLFPGVEDDVGIGVPANRRSSFSYHRLPEQLIKLTIIKLDATSFDVQIARTAAVWELKMAIENLFKNSADDGGCYISWSHVWRHFCLSYDGFKLTDDHTTLRTFGIKDGDELHFMRHVSLNHSESNWRPHRRSVTAPEILEVIEENDKDKNGNYMDASPSMDEHRDNCDEGKSLIRRKESKLGHFFRVWFSNTRRSSRRTKSDDLSLHSKTFSNRQRVGSKVMQYQSNRNSIVEVKCFCVPF</sequence>
<dbReference type="PANTHER" id="PTHR14942">
    <property type="entry name" value="U11/U12 SMALL NUCLEAR RIBONUCLEOPROTEIN 25 KDA PROTEIN"/>
    <property type="match status" value="1"/>
</dbReference>
<dbReference type="SUPFAM" id="SSF54236">
    <property type="entry name" value="Ubiquitin-like"/>
    <property type="match status" value="1"/>
</dbReference>
<proteinExistence type="predicted"/>
<gene>
    <name evidence="4" type="primary">LOC105061048</name>
</gene>
<dbReference type="PANTHER" id="PTHR14942:SF9">
    <property type="entry name" value="OS02G0188500 PROTEIN"/>
    <property type="match status" value="1"/>
</dbReference>
<dbReference type="AlphaFoldDB" id="A0A6I9SGA2"/>
<dbReference type="InterPro" id="IPR039690">
    <property type="entry name" value="SNRNP25"/>
</dbReference>
<name>A0A6I9SGA2_ELAGV</name>
<feature type="region of interest" description="Disordered" evidence="1">
    <location>
        <begin position="186"/>
        <end position="205"/>
    </location>
</feature>
<feature type="domain" description="Ubiquitin-like" evidence="2">
    <location>
        <begin position="69"/>
        <end position="154"/>
    </location>
</feature>
<evidence type="ECO:0000259" key="2">
    <source>
        <dbReference type="SMART" id="SM00213"/>
    </source>
</evidence>
<dbReference type="CDD" id="cd17058">
    <property type="entry name" value="Ubl_SNRNP25"/>
    <property type="match status" value="1"/>
</dbReference>
<dbReference type="Pfam" id="PF18036">
    <property type="entry name" value="Ubiquitin_4"/>
    <property type="match status" value="1"/>
</dbReference>
<dbReference type="Gene3D" id="3.10.20.90">
    <property type="entry name" value="Phosphatidylinositol 3-kinase Catalytic Subunit, Chain A, domain 1"/>
    <property type="match status" value="1"/>
</dbReference>
<dbReference type="InterPro" id="IPR029071">
    <property type="entry name" value="Ubiquitin-like_domsf"/>
</dbReference>
<dbReference type="Proteomes" id="UP000504607">
    <property type="component" value="Unplaced"/>
</dbReference>